<evidence type="ECO:0000256" key="1">
    <source>
        <dbReference type="SAM" id="MobiDB-lite"/>
    </source>
</evidence>
<dbReference type="STRING" id="85968.GCA_900073015_00768"/>
<organism evidence="3 4">
    <name type="scientific">Mycolicibacterium brumae</name>
    <dbReference type="NCBI Taxonomy" id="85968"/>
    <lineage>
        <taxon>Bacteria</taxon>
        <taxon>Bacillati</taxon>
        <taxon>Actinomycetota</taxon>
        <taxon>Actinomycetes</taxon>
        <taxon>Mycobacteriales</taxon>
        <taxon>Mycobacteriaceae</taxon>
        <taxon>Mycolicibacterium</taxon>
    </lineage>
</organism>
<dbReference type="EMBL" id="PDCN02000016">
    <property type="protein sequence ID" value="PIB74592.1"/>
    <property type="molecule type" value="Genomic_DNA"/>
</dbReference>
<dbReference type="Proteomes" id="UP000230551">
    <property type="component" value="Unassembled WGS sequence"/>
</dbReference>
<feature type="signal peptide" evidence="2">
    <location>
        <begin position="1"/>
        <end position="17"/>
    </location>
</feature>
<name>A0A2G5P8C1_9MYCO</name>
<feature type="region of interest" description="Disordered" evidence="1">
    <location>
        <begin position="15"/>
        <end position="45"/>
    </location>
</feature>
<evidence type="ECO:0000256" key="2">
    <source>
        <dbReference type="SAM" id="SignalP"/>
    </source>
</evidence>
<evidence type="ECO:0000313" key="3">
    <source>
        <dbReference type="EMBL" id="PIB74592.1"/>
    </source>
</evidence>
<comment type="caution">
    <text evidence="3">The sequence shown here is derived from an EMBL/GenBank/DDBJ whole genome shotgun (WGS) entry which is preliminary data.</text>
</comment>
<feature type="compositionally biased region" description="Low complexity" evidence="1">
    <location>
        <begin position="15"/>
        <end position="36"/>
    </location>
</feature>
<evidence type="ECO:0008006" key="5">
    <source>
        <dbReference type="Google" id="ProtNLM"/>
    </source>
</evidence>
<accession>A0A2G5P8C1</accession>
<gene>
    <name evidence="3" type="ORF">CQY22_012855</name>
</gene>
<dbReference type="AlphaFoldDB" id="A0A2G5P8C1"/>
<keyword evidence="2" id="KW-0732">Signal</keyword>
<dbReference type="OrthoDB" id="3628931at2"/>
<protein>
    <recommendedName>
        <fullName evidence="5">Septum formation-related domain-containing protein</fullName>
    </recommendedName>
</protein>
<feature type="chain" id="PRO_5013955889" description="Septum formation-related domain-containing protein" evidence="2">
    <location>
        <begin position="18"/>
        <end position="164"/>
    </location>
</feature>
<reference evidence="3 4" key="1">
    <citation type="journal article" date="2017" name="Infect. Genet. Evol.">
        <title>The new phylogeny of the genus Mycobacterium: The old and the news.</title>
        <authorList>
            <person name="Tortoli E."/>
            <person name="Fedrizzi T."/>
            <person name="Meehan C.J."/>
            <person name="Trovato A."/>
            <person name="Grottola A."/>
            <person name="Giacobazzi E."/>
            <person name="Serpini G.F."/>
            <person name="Tagliazucchi S."/>
            <person name="Fabio A."/>
            <person name="Bettua C."/>
            <person name="Bertorelli R."/>
            <person name="Frascaro F."/>
            <person name="De Sanctis V."/>
            <person name="Pecorari M."/>
            <person name="Jousson O."/>
            <person name="Segata N."/>
            <person name="Cirillo D.M."/>
        </authorList>
    </citation>
    <scope>NUCLEOTIDE SEQUENCE [LARGE SCALE GENOMIC DNA]</scope>
    <source>
        <strain evidence="3 4">CIP1034565</strain>
    </source>
</reference>
<evidence type="ECO:0000313" key="4">
    <source>
        <dbReference type="Proteomes" id="UP000230551"/>
    </source>
</evidence>
<keyword evidence="4" id="KW-1185">Reference proteome</keyword>
<sequence>MLRVAAVALSVAGCASAPPAEQPSSSSPAPSATAAPSAPPSPVVPATRSVRWVDLQPGDCLTDPPPQDPSVVQVTVIDCAAPHAAEVFGRTGLKVNTALADVADAACSAEFAGYTGASLAGSGYSVTYLIDSDQNRRADVAEPSALICVLSDPAGATLTGSAAR</sequence>
<proteinExistence type="predicted"/>